<proteinExistence type="inferred from homology"/>
<evidence type="ECO:0000256" key="13">
    <source>
        <dbReference type="ARBA" id="ARBA00023157"/>
    </source>
</evidence>
<dbReference type="FunFam" id="2.90.10.30:FF:000001">
    <property type="entry name" value="Serine/threonine-protein kinase"/>
    <property type="match status" value="1"/>
</dbReference>
<organism evidence="24 25">
    <name type="scientific">Nepenthes gracilis</name>
    <name type="common">Slender pitcher plant</name>
    <dbReference type="NCBI Taxonomy" id="150966"/>
    <lineage>
        <taxon>Eukaryota</taxon>
        <taxon>Viridiplantae</taxon>
        <taxon>Streptophyta</taxon>
        <taxon>Embryophyta</taxon>
        <taxon>Tracheophyta</taxon>
        <taxon>Spermatophyta</taxon>
        <taxon>Magnoliopsida</taxon>
        <taxon>eudicotyledons</taxon>
        <taxon>Gunneridae</taxon>
        <taxon>Pentapetalae</taxon>
        <taxon>Caryophyllales</taxon>
        <taxon>Nepenthaceae</taxon>
        <taxon>Nepenthes</taxon>
    </lineage>
</organism>
<keyword evidence="13" id="KW-1015">Disulfide bond</keyword>
<keyword evidence="7" id="KW-0430">Lectin</keyword>
<evidence type="ECO:0000256" key="3">
    <source>
        <dbReference type="ARBA" id="ARBA00022536"/>
    </source>
</evidence>
<dbReference type="Gene3D" id="2.90.10.10">
    <property type="entry name" value="Bulb-type lectin domain"/>
    <property type="match status" value="1"/>
</dbReference>
<dbReference type="GO" id="GO:0005524">
    <property type="term" value="F:ATP binding"/>
    <property type="evidence" value="ECO:0007669"/>
    <property type="project" value="UniProtKB-UniRule"/>
</dbReference>
<evidence type="ECO:0000256" key="6">
    <source>
        <dbReference type="ARBA" id="ARBA00022729"/>
    </source>
</evidence>
<dbReference type="InterPro" id="IPR051343">
    <property type="entry name" value="G-type_lectin_kinases/EP1-like"/>
</dbReference>
<dbReference type="PANTHER" id="PTHR47976">
    <property type="entry name" value="G-TYPE LECTIN S-RECEPTOR-LIKE SERINE/THREONINE-PROTEIN KINASE SD2-5"/>
    <property type="match status" value="1"/>
</dbReference>
<keyword evidence="10 18" id="KW-0067">ATP-binding</keyword>
<sequence>MALCSWGNRNILTMAIMIPHCLCFLVILPLPVTAQTQGNITLGSSLTAGQDSSPWESPSGDFAFGFQQIEAGGFLLAIWFNKIQEKTVVWSADGSQLAQSGSRIELTTDGRFILNDPSGQQMWSAPLAGTGLAYAAMLDSGNLVLATNASTTLWQTFDNPSDTLLPTQILSQGNNLVARDSETNYSSGRYKFSMQTDGNLVLYKINFPPSSANPSYWSTNTVGSGYQLVFNQSGLVYLTAKNGTMLNTIFSSEISTSTNALYQRAILEYDGVFRQYVYPKPSSSSAKSWPTRWSVQYPNIPENICTALTDDSGSGVCGFNSYCQMEDRRPNCSCPPGYNWLDPNNKMSGCVPTFVVQTSDEISGDFDFVQQVNLDWPNCDYAHYSGVPEDWCRENCLQDCFCAVAIFNNEDCWKKKFPLTNGKLDPSVERKALVKIRTNNSTLQQINGEIKKRNQTTLILIESVSLGSSVLFNIFFLVALVVVFYQHKKKNRATSQYQIALGTNTRSFDYNELEKATNNFNEKVGQGAFATVYKGRLDYENTSVIVAVKKMHSMENEGAKEFQEEISAIARTNHRNLVQLLGFCIEGQHRLLVYEFMCNGSLSDILFADQRPSWFTRMHIAVGTARGLHYLHEECSTQIIHCDIKPQNILLDNSFTARISDFGLAKRLKTNQTRTTTGIRGTKGYVAPEWFRSVPITVKVDVYSYGILLLELICCRKCLELEAEDDNQMVLADWAYDCYKEGKLDLLLQNDDAAKSDIKRVERLVMIAIWCIQEDPSLRPSMKKVLQMLEGCIQVSVPPDPSSFISSIQMP</sequence>
<protein>
    <recommendedName>
        <fullName evidence="18">Receptor-like serine/threonine-protein kinase</fullName>
        <ecNumber evidence="18">2.7.11.1</ecNumber>
    </recommendedName>
</protein>
<dbReference type="InterPro" id="IPR011009">
    <property type="entry name" value="Kinase-like_dom_sf"/>
</dbReference>
<keyword evidence="12 20" id="KW-0472">Membrane</keyword>
<comment type="subcellular location">
    <subcellularLocation>
        <location evidence="1">Membrane</location>
        <topology evidence="1">Single-pass type I membrane protein</topology>
    </subcellularLocation>
</comment>
<dbReference type="SMART" id="SM00108">
    <property type="entry name" value="B_lectin"/>
    <property type="match status" value="1"/>
</dbReference>
<dbReference type="GO" id="GO:0004674">
    <property type="term" value="F:protein serine/threonine kinase activity"/>
    <property type="evidence" value="ECO:0007669"/>
    <property type="project" value="UniProtKB-KW"/>
</dbReference>
<feature type="domain" description="Bulb-type lectin" evidence="23">
    <location>
        <begin position="37"/>
        <end position="158"/>
    </location>
</feature>
<evidence type="ECO:0000256" key="12">
    <source>
        <dbReference type="ARBA" id="ARBA00023136"/>
    </source>
</evidence>
<evidence type="ECO:0000259" key="23">
    <source>
        <dbReference type="PROSITE" id="PS50927"/>
    </source>
</evidence>
<dbReference type="PROSITE" id="PS00108">
    <property type="entry name" value="PROTEIN_KINASE_ST"/>
    <property type="match status" value="1"/>
</dbReference>
<evidence type="ECO:0000256" key="20">
    <source>
        <dbReference type="SAM" id="Phobius"/>
    </source>
</evidence>
<feature type="signal peptide" evidence="21">
    <location>
        <begin position="1"/>
        <end position="34"/>
    </location>
</feature>
<dbReference type="AlphaFoldDB" id="A0AAD3SAJ1"/>
<dbReference type="CDD" id="cd14066">
    <property type="entry name" value="STKc_IRAK"/>
    <property type="match status" value="1"/>
</dbReference>
<dbReference type="SMART" id="SM00220">
    <property type="entry name" value="S_TKc"/>
    <property type="match status" value="1"/>
</dbReference>
<dbReference type="EMBL" id="BSYO01000007">
    <property type="protein sequence ID" value="GMH07578.1"/>
    <property type="molecule type" value="Genomic_DNA"/>
</dbReference>
<evidence type="ECO:0000256" key="2">
    <source>
        <dbReference type="ARBA" id="ARBA00022527"/>
    </source>
</evidence>
<dbReference type="EC" id="2.7.11.1" evidence="18"/>
<dbReference type="InterPro" id="IPR001480">
    <property type="entry name" value="Bulb-type_lectin_dom"/>
</dbReference>
<keyword evidence="14" id="KW-0675">Receptor</keyword>
<keyword evidence="6 21" id="KW-0732">Signal</keyword>
<keyword evidence="8 18" id="KW-0547">Nucleotide-binding</keyword>
<evidence type="ECO:0000256" key="10">
    <source>
        <dbReference type="ARBA" id="ARBA00022840"/>
    </source>
</evidence>
<name>A0AAD3SAJ1_NEPGR</name>
<evidence type="ECO:0000313" key="24">
    <source>
        <dbReference type="EMBL" id="GMH07578.1"/>
    </source>
</evidence>
<evidence type="ECO:0000256" key="19">
    <source>
        <dbReference type="PROSITE-ProRule" id="PRU10141"/>
    </source>
</evidence>
<keyword evidence="25" id="KW-1185">Reference proteome</keyword>
<keyword evidence="5 20" id="KW-0812">Transmembrane</keyword>
<dbReference type="PIRSF" id="PIRSF000641">
    <property type="entry name" value="SRK"/>
    <property type="match status" value="1"/>
</dbReference>
<dbReference type="SUPFAM" id="SSF56112">
    <property type="entry name" value="Protein kinase-like (PK-like)"/>
    <property type="match status" value="1"/>
</dbReference>
<evidence type="ECO:0000259" key="22">
    <source>
        <dbReference type="PROSITE" id="PS50011"/>
    </source>
</evidence>
<reference evidence="24" key="1">
    <citation type="submission" date="2023-05" db="EMBL/GenBank/DDBJ databases">
        <title>Nepenthes gracilis genome sequencing.</title>
        <authorList>
            <person name="Fukushima K."/>
        </authorList>
    </citation>
    <scope>NUCLEOTIDE SEQUENCE</scope>
    <source>
        <strain evidence="24">SING2019-196</strain>
    </source>
</reference>
<dbReference type="InterPro" id="IPR024171">
    <property type="entry name" value="SRK-like_kinase"/>
</dbReference>
<accession>A0AAD3SAJ1</accession>
<dbReference type="GO" id="GO:0030246">
    <property type="term" value="F:carbohydrate binding"/>
    <property type="evidence" value="ECO:0007669"/>
    <property type="project" value="UniProtKB-KW"/>
</dbReference>
<dbReference type="FunFam" id="2.90.10.10:FF:000024">
    <property type="entry name" value="Uncharacterized protein"/>
    <property type="match status" value="1"/>
</dbReference>
<gene>
    <name evidence="24" type="ORF">Nepgr_009418</name>
</gene>
<keyword evidence="9 18" id="KW-0418">Kinase</keyword>
<evidence type="ECO:0000256" key="4">
    <source>
        <dbReference type="ARBA" id="ARBA00022679"/>
    </source>
</evidence>
<feature type="domain" description="Protein kinase" evidence="22">
    <location>
        <begin position="518"/>
        <end position="805"/>
    </location>
</feature>
<dbReference type="SUPFAM" id="SSF51110">
    <property type="entry name" value="alpha-D-mannose-specific plant lectins"/>
    <property type="match status" value="2"/>
</dbReference>
<feature type="transmembrane region" description="Helical" evidence="20">
    <location>
        <begin position="464"/>
        <end position="485"/>
    </location>
</feature>
<dbReference type="Pfam" id="PF00069">
    <property type="entry name" value="Pkinase"/>
    <property type="match status" value="1"/>
</dbReference>
<comment type="catalytic activity">
    <reaction evidence="17 18">
        <text>L-seryl-[protein] + ATP = O-phospho-L-seryl-[protein] + ADP + H(+)</text>
        <dbReference type="Rhea" id="RHEA:17989"/>
        <dbReference type="Rhea" id="RHEA-COMP:9863"/>
        <dbReference type="Rhea" id="RHEA-COMP:11604"/>
        <dbReference type="ChEBI" id="CHEBI:15378"/>
        <dbReference type="ChEBI" id="CHEBI:29999"/>
        <dbReference type="ChEBI" id="CHEBI:30616"/>
        <dbReference type="ChEBI" id="CHEBI:83421"/>
        <dbReference type="ChEBI" id="CHEBI:456216"/>
        <dbReference type="EC" id="2.7.11.1"/>
    </reaction>
</comment>
<evidence type="ECO:0000256" key="7">
    <source>
        <dbReference type="ARBA" id="ARBA00022734"/>
    </source>
</evidence>
<comment type="similarity">
    <text evidence="18">Belongs to the protein kinase superfamily. Ser/Thr protein kinase family.</text>
</comment>
<evidence type="ECO:0000256" key="14">
    <source>
        <dbReference type="ARBA" id="ARBA00023170"/>
    </source>
</evidence>
<keyword evidence="3" id="KW-0245">EGF-like domain</keyword>
<dbReference type="InterPro" id="IPR036426">
    <property type="entry name" value="Bulb-type_lectin_dom_sf"/>
</dbReference>
<dbReference type="Gene3D" id="1.10.510.10">
    <property type="entry name" value="Transferase(Phosphotransferase) domain 1"/>
    <property type="match status" value="1"/>
</dbReference>
<dbReference type="FunFam" id="3.30.200.20:FF:000059">
    <property type="entry name" value="S-receptor-like serine/threonine-protein kinase"/>
    <property type="match status" value="1"/>
</dbReference>
<keyword evidence="11 20" id="KW-1133">Transmembrane helix</keyword>
<comment type="caution">
    <text evidence="24">The sequence shown here is derived from an EMBL/GenBank/DDBJ whole genome shotgun (WGS) entry which is preliminary data.</text>
</comment>
<evidence type="ECO:0000256" key="11">
    <source>
        <dbReference type="ARBA" id="ARBA00022989"/>
    </source>
</evidence>
<dbReference type="PROSITE" id="PS00107">
    <property type="entry name" value="PROTEIN_KINASE_ATP"/>
    <property type="match status" value="1"/>
</dbReference>
<evidence type="ECO:0000256" key="15">
    <source>
        <dbReference type="ARBA" id="ARBA00023180"/>
    </source>
</evidence>
<dbReference type="Pfam" id="PF01453">
    <property type="entry name" value="B_lectin"/>
    <property type="match status" value="1"/>
</dbReference>
<evidence type="ECO:0000256" key="18">
    <source>
        <dbReference type="PIRNR" id="PIRNR000641"/>
    </source>
</evidence>
<feature type="binding site" evidence="19">
    <location>
        <position position="550"/>
    </location>
    <ligand>
        <name>ATP</name>
        <dbReference type="ChEBI" id="CHEBI:30616"/>
    </ligand>
</feature>
<evidence type="ECO:0000256" key="17">
    <source>
        <dbReference type="ARBA" id="ARBA00048679"/>
    </source>
</evidence>
<dbReference type="CDD" id="cd00028">
    <property type="entry name" value="B_lectin"/>
    <property type="match status" value="1"/>
</dbReference>
<keyword evidence="2 18" id="KW-0723">Serine/threonine-protein kinase</keyword>
<evidence type="ECO:0000256" key="5">
    <source>
        <dbReference type="ARBA" id="ARBA00022692"/>
    </source>
</evidence>
<dbReference type="Gene3D" id="3.30.200.20">
    <property type="entry name" value="Phosphorylase Kinase, domain 1"/>
    <property type="match status" value="1"/>
</dbReference>
<dbReference type="PANTHER" id="PTHR47976:SF108">
    <property type="entry name" value="G-TYPE LECTIN S-RECEPTOR-LIKE SERINE_THREONINE-PROTEIN KINASE LECRK1"/>
    <property type="match status" value="1"/>
</dbReference>
<dbReference type="GO" id="GO:0016020">
    <property type="term" value="C:membrane"/>
    <property type="evidence" value="ECO:0007669"/>
    <property type="project" value="UniProtKB-SubCell"/>
</dbReference>
<dbReference type="Gene3D" id="2.90.10.30">
    <property type="match status" value="1"/>
</dbReference>
<evidence type="ECO:0000256" key="8">
    <source>
        <dbReference type="ARBA" id="ARBA00022741"/>
    </source>
</evidence>
<evidence type="ECO:0000313" key="25">
    <source>
        <dbReference type="Proteomes" id="UP001279734"/>
    </source>
</evidence>
<evidence type="ECO:0000256" key="9">
    <source>
        <dbReference type="ARBA" id="ARBA00022777"/>
    </source>
</evidence>
<dbReference type="Proteomes" id="UP001279734">
    <property type="component" value="Unassembled WGS sequence"/>
</dbReference>
<evidence type="ECO:0000256" key="1">
    <source>
        <dbReference type="ARBA" id="ARBA00004479"/>
    </source>
</evidence>
<feature type="chain" id="PRO_5041906977" description="Receptor-like serine/threonine-protein kinase" evidence="21">
    <location>
        <begin position="35"/>
        <end position="811"/>
    </location>
</feature>
<dbReference type="InterPro" id="IPR008271">
    <property type="entry name" value="Ser/Thr_kinase_AS"/>
</dbReference>
<evidence type="ECO:0000256" key="21">
    <source>
        <dbReference type="SAM" id="SignalP"/>
    </source>
</evidence>
<dbReference type="PROSITE" id="PS50927">
    <property type="entry name" value="BULB_LECTIN"/>
    <property type="match status" value="1"/>
</dbReference>
<keyword evidence="15" id="KW-0325">Glycoprotein</keyword>
<evidence type="ECO:0000256" key="16">
    <source>
        <dbReference type="ARBA" id="ARBA00047899"/>
    </source>
</evidence>
<dbReference type="InterPro" id="IPR017441">
    <property type="entry name" value="Protein_kinase_ATP_BS"/>
</dbReference>
<dbReference type="InterPro" id="IPR000719">
    <property type="entry name" value="Prot_kinase_dom"/>
</dbReference>
<comment type="catalytic activity">
    <reaction evidence="16 18">
        <text>L-threonyl-[protein] + ATP = O-phospho-L-threonyl-[protein] + ADP + H(+)</text>
        <dbReference type="Rhea" id="RHEA:46608"/>
        <dbReference type="Rhea" id="RHEA-COMP:11060"/>
        <dbReference type="Rhea" id="RHEA-COMP:11605"/>
        <dbReference type="ChEBI" id="CHEBI:15378"/>
        <dbReference type="ChEBI" id="CHEBI:30013"/>
        <dbReference type="ChEBI" id="CHEBI:30616"/>
        <dbReference type="ChEBI" id="CHEBI:61977"/>
        <dbReference type="ChEBI" id="CHEBI:456216"/>
        <dbReference type="EC" id="2.7.11.1"/>
    </reaction>
</comment>
<dbReference type="FunFam" id="2.90.10.10:FF:000013">
    <property type="entry name" value="G-type lectin S-receptor-like serine/threonine-protein kinase LECRK1"/>
    <property type="match status" value="1"/>
</dbReference>
<dbReference type="FunFam" id="1.10.510.10:FF:000237">
    <property type="entry name" value="G-type lectin S-receptor-like serine/threonine-protein kinase"/>
    <property type="match status" value="1"/>
</dbReference>
<keyword evidence="4 18" id="KW-0808">Transferase</keyword>
<dbReference type="PROSITE" id="PS50011">
    <property type="entry name" value="PROTEIN_KINASE_DOM"/>
    <property type="match status" value="1"/>
</dbReference>